<protein>
    <submittedName>
        <fullName evidence="1">Uncharacterized protein</fullName>
    </submittedName>
</protein>
<sequence length="100" mass="11075">MFFFILSSSLARSRRCVITKIEFNPASNAALFSEGDLVKKSTCITMIGFGHKSFGCLNPAIAQNVEFDILGNTPMLNLDGNIGIDWRFDFVSIVSIKPHM</sequence>
<comment type="caution">
    <text evidence="1">The sequence shown here is derived from an EMBL/GenBank/DDBJ whole genome shotgun (WGS) entry which is preliminary data.</text>
</comment>
<gene>
    <name evidence="1" type="ORF">QR98_0036880</name>
</gene>
<organism evidence="1 2">
    <name type="scientific">Sarcoptes scabiei</name>
    <name type="common">Itch mite</name>
    <name type="synonym">Acarus scabiei</name>
    <dbReference type="NCBI Taxonomy" id="52283"/>
    <lineage>
        <taxon>Eukaryota</taxon>
        <taxon>Metazoa</taxon>
        <taxon>Ecdysozoa</taxon>
        <taxon>Arthropoda</taxon>
        <taxon>Chelicerata</taxon>
        <taxon>Arachnida</taxon>
        <taxon>Acari</taxon>
        <taxon>Acariformes</taxon>
        <taxon>Sarcoptiformes</taxon>
        <taxon>Astigmata</taxon>
        <taxon>Psoroptidia</taxon>
        <taxon>Sarcoptoidea</taxon>
        <taxon>Sarcoptidae</taxon>
        <taxon>Sarcoptinae</taxon>
        <taxon>Sarcoptes</taxon>
    </lineage>
</organism>
<dbReference type="Proteomes" id="UP000616769">
    <property type="component" value="Unassembled WGS sequence"/>
</dbReference>
<name>A0A132A2H5_SARSC</name>
<evidence type="ECO:0000313" key="2">
    <source>
        <dbReference type="Proteomes" id="UP000616769"/>
    </source>
</evidence>
<evidence type="ECO:0000313" key="1">
    <source>
        <dbReference type="EMBL" id="KPM05228.1"/>
    </source>
</evidence>
<reference evidence="1 2" key="1">
    <citation type="journal article" date="2015" name="Parasit. Vectors">
        <title>Draft genome of the scabies mite.</title>
        <authorList>
            <person name="Rider S.D.Jr."/>
            <person name="Morgan M.S."/>
            <person name="Arlian L.G."/>
        </authorList>
    </citation>
    <scope>NUCLEOTIDE SEQUENCE [LARGE SCALE GENOMIC DNA]</scope>
    <source>
        <strain evidence="1">Arlian Lab</strain>
    </source>
</reference>
<dbReference type="VEuPathDB" id="VectorBase:SSCA001855"/>
<proteinExistence type="predicted"/>
<dbReference type="AlphaFoldDB" id="A0A132A2H5"/>
<accession>A0A132A2H5</accession>
<dbReference type="EMBL" id="JXLN01010158">
    <property type="protein sequence ID" value="KPM05228.1"/>
    <property type="molecule type" value="Genomic_DNA"/>
</dbReference>